<dbReference type="OMA" id="FMGRREN"/>
<dbReference type="Proteomes" id="UP000015102">
    <property type="component" value="Unassembled WGS sequence"/>
</dbReference>
<dbReference type="InterPro" id="IPR000757">
    <property type="entry name" value="Beta-glucanase-like"/>
</dbReference>
<evidence type="ECO:0000259" key="1">
    <source>
        <dbReference type="PROSITE" id="PS51762"/>
    </source>
</evidence>
<dbReference type="SUPFAM" id="SSF49899">
    <property type="entry name" value="Concanavalin A-like lectins/glucanases"/>
    <property type="match status" value="1"/>
</dbReference>
<dbReference type="GO" id="GO:0004553">
    <property type="term" value="F:hydrolase activity, hydrolyzing O-glycosyl compounds"/>
    <property type="evidence" value="ECO:0007669"/>
    <property type="project" value="InterPro"/>
</dbReference>
<dbReference type="HOGENOM" id="CLU_019533_2_0_1"/>
<dbReference type="PANTHER" id="PTHR10963">
    <property type="entry name" value="GLYCOSYL HYDROLASE-RELATED"/>
    <property type="match status" value="1"/>
</dbReference>
<dbReference type="STRING" id="36166.T1GKW3"/>
<organism evidence="2 3">
    <name type="scientific">Megaselia scalaris</name>
    <name type="common">Humpbacked fly</name>
    <name type="synonym">Phora scalaris</name>
    <dbReference type="NCBI Taxonomy" id="36166"/>
    <lineage>
        <taxon>Eukaryota</taxon>
        <taxon>Metazoa</taxon>
        <taxon>Ecdysozoa</taxon>
        <taxon>Arthropoda</taxon>
        <taxon>Hexapoda</taxon>
        <taxon>Insecta</taxon>
        <taxon>Pterygota</taxon>
        <taxon>Neoptera</taxon>
        <taxon>Endopterygota</taxon>
        <taxon>Diptera</taxon>
        <taxon>Brachycera</taxon>
        <taxon>Muscomorpha</taxon>
        <taxon>Platypezoidea</taxon>
        <taxon>Phoridae</taxon>
        <taxon>Megaseliini</taxon>
        <taxon>Megaselia</taxon>
    </lineage>
</organism>
<reference evidence="2" key="2">
    <citation type="submission" date="2015-06" db="UniProtKB">
        <authorList>
            <consortium name="EnsemblMetazoa"/>
        </authorList>
    </citation>
    <scope>IDENTIFICATION</scope>
</reference>
<name>T1GKW3_MEGSC</name>
<dbReference type="InterPro" id="IPR013320">
    <property type="entry name" value="ConA-like_dom_sf"/>
</dbReference>
<dbReference type="EnsemblMetazoa" id="MESCA004144-RA">
    <property type="protein sequence ID" value="MESCA004144-PA"/>
    <property type="gene ID" value="MESCA004144"/>
</dbReference>
<dbReference type="InterPro" id="IPR050546">
    <property type="entry name" value="Glycosyl_Hydrlase_16"/>
</dbReference>
<dbReference type="PANTHER" id="PTHR10963:SF60">
    <property type="entry name" value="GRAM-NEGATIVE BACTERIA-BINDING PROTEIN 1-RELATED"/>
    <property type="match status" value="1"/>
</dbReference>
<dbReference type="AlphaFoldDB" id="T1GKW3"/>
<accession>T1GKW3</accession>
<dbReference type="PROSITE" id="PS51762">
    <property type="entry name" value="GH16_2"/>
    <property type="match status" value="1"/>
</dbReference>
<keyword evidence="3" id="KW-1185">Reference proteome</keyword>
<reference evidence="3" key="1">
    <citation type="submission" date="2013-02" db="EMBL/GenBank/DDBJ databases">
        <authorList>
            <person name="Hughes D."/>
        </authorList>
    </citation>
    <scope>NUCLEOTIDE SEQUENCE</scope>
    <source>
        <strain>Durham</strain>
        <strain evidence="3">NC isolate 2 -- Noor lab</strain>
    </source>
</reference>
<protein>
    <recommendedName>
        <fullName evidence="1">GH16 domain-containing protein</fullName>
    </recommendedName>
</protein>
<dbReference type="GO" id="GO:0005975">
    <property type="term" value="P:carbohydrate metabolic process"/>
    <property type="evidence" value="ECO:0007669"/>
    <property type="project" value="InterPro"/>
</dbReference>
<evidence type="ECO:0000313" key="3">
    <source>
        <dbReference type="Proteomes" id="UP000015102"/>
    </source>
</evidence>
<proteinExistence type="predicted"/>
<sequence length="290" mass="33392">MIFEETFTNLNSSIWQNVIQIPSDSYDSDFVTFMGRRENIYVSAGNLHIVPSLLTDIPGYRSVQRGQMNLGKDCTPTSDFEKECYRQPNGYRILSPVVSGKIRTKDSFSFKYGRVVVRAKMPKGDWIFPLITLEPTAFNYGATITLLDKLELLILEEMKNLSDQRDFLKSKRNNEHYGNQFYNFELLWTPKSLRFYVDDVQYGEIKPNNLANTNIKHASIWSTGEELAPFDKEFHLSLGLSVGGVSDFPDSSLNGVPRRRKPWANDDPKAELNFWKKTSEWLQTWDGVNS</sequence>
<dbReference type="EMBL" id="CAQQ02390337">
    <property type="status" value="NOT_ANNOTATED_CDS"/>
    <property type="molecule type" value="Genomic_DNA"/>
</dbReference>
<dbReference type="Gene3D" id="2.60.120.200">
    <property type="match status" value="2"/>
</dbReference>
<evidence type="ECO:0000313" key="2">
    <source>
        <dbReference type="EnsemblMetazoa" id="MESCA004144-PA"/>
    </source>
</evidence>
<feature type="domain" description="GH16" evidence="1">
    <location>
        <begin position="13"/>
        <end position="290"/>
    </location>
</feature>